<keyword evidence="5" id="KW-0378">Hydrolase</keyword>
<dbReference type="AlphaFoldDB" id="A0A024GSC4"/>
<evidence type="ECO:0000256" key="2">
    <source>
        <dbReference type="ARBA" id="ARBA00022670"/>
    </source>
</evidence>
<comment type="similarity">
    <text evidence="1">Belongs to the peptidase A1 family.</text>
</comment>
<dbReference type="Proteomes" id="UP000053237">
    <property type="component" value="Unassembled WGS sequence"/>
</dbReference>
<dbReference type="SUPFAM" id="SSF50630">
    <property type="entry name" value="Acid proteases"/>
    <property type="match status" value="1"/>
</dbReference>
<dbReference type="PANTHER" id="PTHR47965">
    <property type="entry name" value="ASPARTYL PROTEASE-RELATED"/>
    <property type="match status" value="1"/>
</dbReference>
<dbReference type="EMBL" id="CAIX01000296">
    <property type="protein sequence ID" value="CCI49427.1"/>
    <property type="molecule type" value="Genomic_DNA"/>
</dbReference>
<dbReference type="OrthoDB" id="2747330at2759"/>
<dbReference type="PROSITE" id="PS51767">
    <property type="entry name" value="PEPTIDASE_A1"/>
    <property type="match status" value="1"/>
</dbReference>
<comment type="caution">
    <text evidence="9">The sequence shown here is derived from an EMBL/GenBank/DDBJ whole genome shotgun (WGS) entry which is preliminary data.</text>
</comment>
<organism evidence="9 10">
    <name type="scientific">Albugo candida</name>
    <dbReference type="NCBI Taxonomy" id="65357"/>
    <lineage>
        <taxon>Eukaryota</taxon>
        <taxon>Sar</taxon>
        <taxon>Stramenopiles</taxon>
        <taxon>Oomycota</taxon>
        <taxon>Peronosporomycetes</taxon>
        <taxon>Albuginales</taxon>
        <taxon>Albuginaceae</taxon>
        <taxon>Albugo</taxon>
    </lineage>
</organism>
<dbReference type="Gene3D" id="2.40.70.10">
    <property type="entry name" value="Acid Proteases"/>
    <property type="match status" value="2"/>
</dbReference>
<dbReference type="PROSITE" id="PS00141">
    <property type="entry name" value="ASP_PROTEASE"/>
    <property type="match status" value="1"/>
</dbReference>
<dbReference type="STRING" id="65357.A0A024GSC4"/>
<dbReference type="InterPro" id="IPR021109">
    <property type="entry name" value="Peptidase_aspartic_dom_sf"/>
</dbReference>
<evidence type="ECO:0000259" key="8">
    <source>
        <dbReference type="PROSITE" id="PS51767"/>
    </source>
</evidence>
<dbReference type="InterPro" id="IPR033121">
    <property type="entry name" value="PEPTIDASE_A1"/>
</dbReference>
<evidence type="ECO:0000313" key="9">
    <source>
        <dbReference type="EMBL" id="CCI49427.1"/>
    </source>
</evidence>
<keyword evidence="6" id="KW-0865">Zymogen</keyword>
<dbReference type="GO" id="GO:0004190">
    <property type="term" value="F:aspartic-type endopeptidase activity"/>
    <property type="evidence" value="ECO:0007669"/>
    <property type="project" value="UniProtKB-KW"/>
</dbReference>
<feature type="transmembrane region" description="Helical" evidence="7">
    <location>
        <begin position="326"/>
        <end position="348"/>
    </location>
</feature>
<gene>
    <name evidence="9" type="ORF">BN9_107410</name>
</gene>
<reference evidence="9 10" key="1">
    <citation type="submission" date="2012-05" db="EMBL/GenBank/DDBJ databases">
        <title>Recombination and specialization in a pathogen metapopulation.</title>
        <authorList>
            <person name="Gardiner A."/>
            <person name="Kemen E."/>
            <person name="Schultz-Larsen T."/>
            <person name="MacLean D."/>
            <person name="Van Oosterhout C."/>
            <person name="Jones J.D.G."/>
        </authorList>
    </citation>
    <scope>NUCLEOTIDE SEQUENCE [LARGE SCALE GENOMIC DNA]</scope>
    <source>
        <strain evidence="9 10">Ac Nc2</strain>
    </source>
</reference>
<keyword evidence="7" id="KW-0472">Membrane</keyword>
<dbReference type="InParanoid" id="A0A024GSC4"/>
<feature type="domain" description="Peptidase A1" evidence="8">
    <location>
        <begin position="1"/>
        <end position="277"/>
    </location>
</feature>
<evidence type="ECO:0000256" key="6">
    <source>
        <dbReference type="ARBA" id="ARBA00023145"/>
    </source>
</evidence>
<proteinExistence type="inferred from homology"/>
<dbReference type="PANTHER" id="PTHR47965:SF12">
    <property type="entry name" value="ASPARTIC PROTEINASE 3-RELATED"/>
    <property type="match status" value="1"/>
</dbReference>
<evidence type="ECO:0000256" key="1">
    <source>
        <dbReference type="ARBA" id="ARBA00007447"/>
    </source>
</evidence>
<dbReference type="CDD" id="cd05471">
    <property type="entry name" value="pepsin_like"/>
    <property type="match status" value="1"/>
</dbReference>
<evidence type="ECO:0000313" key="10">
    <source>
        <dbReference type="Proteomes" id="UP000053237"/>
    </source>
</evidence>
<dbReference type="InterPro" id="IPR001461">
    <property type="entry name" value="Aspartic_peptidase_A1"/>
</dbReference>
<name>A0A024GSC4_9STRA</name>
<keyword evidence="4" id="KW-0064">Aspartyl protease</keyword>
<dbReference type="Pfam" id="PF00026">
    <property type="entry name" value="Asp"/>
    <property type="match status" value="1"/>
</dbReference>
<evidence type="ECO:0000256" key="3">
    <source>
        <dbReference type="ARBA" id="ARBA00022729"/>
    </source>
</evidence>
<accession>A0A024GSC4</accession>
<sequence length="404" mass="44664">MQKRRTLYLMPGQFGYSEGSKWEAIVMQDVIWVGNVDSDSAEMIMQRYGIRFKFGCQTRETGLFITQVENGIMGLGSMKNNIATEMYKAKRIEKHMFALCFGQTGGSFVIGGINYSHHKSKIAYTPLSKFGIDNYPVQLKDVRIGGISIQVDSNLYTSGRGAIVDSGTTDTYLPSAAETPFKEVFQRLTGVVYSTNKMKLTPEIVGTLPNISLVIAGEDGEDFEIILRTSDYILNNSKNHFFGTLDFTERRGAVLGGSTMMGYDVIFDLEKKRIGFAEANCGLPVSEDGKGDPITLPLKPLPPLPPIAKNVSSNKNGLVSVKNASYSYLMVPVIIIGIIGMIVGVILWKKKARSRWKALGNQYTVSDSENDEDLVELKQPESSDRALRMPKSSRIPMDSKSIIV</sequence>
<evidence type="ECO:0000256" key="7">
    <source>
        <dbReference type="SAM" id="Phobius"/>
    </source>
</evidence>
<keyword evidence="7" id="KW-1133">Transmembrane helix</keyword>
<keyword evidence="3" id="KW-0732">Signal</keyword>
<dbReference type="InterPro" id="IPR034164">
    <property type="entry name" value="Pepsin-like_dom"/>
</dbReference>
<protein>
    <recommendedName>
        <fullName evidence="8">Peptidase A1 domain-containing protein</fullName>
    </recommendedName>
</protein>
<keyword evidence="2" id="KW-0645">Protease</keyword>
<keyword evidence="7" id="KW-0812">Transmembrane</keyword>
<evidence type="ECO:0000256" key="5">
    <source>
        <dbReference type="ARBA" id="ARBA00022801"/>
    </source>
</evidence>
<keyword evidence="10" id="KW-1185">Reference proteome</keyword>
<evidence type="ECO:0000256" key="4">
    <source>
        <dbReference type="ARBA" id="ARBA00022750"/>
    </source>
</evidence>
<dbReference type="GO" id="GO:0006508">
    <property type="term" value="P:proteolysis"/>
    <property type="evidence" value="ECO:0007669"/>
    <property type="project" value="UniProtKB-KW"/>
</dbReference>
<dbReference type="InterPro" id="IPR001969">
    <property type="entry name" value="Aspartic_peptidase_AS"/>
</dbReference>